<keyword evidence="3" id="KW-1185">Reference proteome</keyword>
<evidence type="ECO:0000313" key="3">
    <source>
        <dbReference type="Proteomes" id="UP000015104"/>
    </source>
</evidence>
<name>T1L263_TETUR</name>
<feature type="compositionally biased region" description="Low complexity" evidence="1">
    <location>
        <begin position="375"/>
        <end position="403"/>
    </location>
</feature>
<feature type="compositionally biased region" description="Polar residues" evidence="1">
    <location>
        <begin position="1"/>
        <end position="12"/>
    </location>
</feature>
<feature type="compositionally biased region" description="Polar residues" evidence="1">
    <location>
        <begin position="158"/>
        <end position="167"/>
    </location>
</feature>
<feature type="region of interest" description="Disordered" evidence="1">
    <location>
        <begin position="204"/>
        <end position="357"/>
    </location>
</feature>
<dbReference type="AlphaFoldDB" id="T1L263"/>
<reference evidence="2" key="2">
    <citation type="submission" date="2015-06" db="UniProtKB">
        <authorList>
            <consortium name="EnsemblMetazoa"/>
        </authorList>
    </citation>
    <scope>IDENTIFICATION</scope>
</reference>
<dbReference type="EMBL" id="CAEY01000925">
    <property type="status" value="NOT_ANNOTATED_CDS"/>
    <property type="molecule type" value="Genomic_DNA"/>
</dbReference>
<feature type="compositionally biased region" description="Basic and acidic residues" evidence="1">
    <location>
        <begin position="204"/>
        <end position="216"/>
    </location>
</feature>
<feature type="region of interest" description="Disordered" evidence="1">
    <location>
        <begin position="372"/>
        <end position="415"/>
    </location>
</feature>
<evidence type="ECO:0000256" key="1">
    <source>
        <dbReference type="SAM" id="MobiDB-lite"/>
    </source>
</evidence>
<feature type="region of interest" description="Disordered" evidence="1">
    <location>
        <begin position="154"/>
        <end position="175"/>
    </location>
</feature>
<feature type="region of interest" description="Disordered" evidence="1">
    <location>
        <begin position="1"/>
        <end position="118"/>
    </location>
</feature>
<dbReference type="HOGENOM" id="CLU_662824_0_0_1"/>
<reference evidence="3" key="1">
    <citation type="submission" date="2011-08" db="EMBL/GenBank/DDBJ databases">
        <authorList>
            <person name="Rombauts S."/>
        </authorList>
    </citation>
    <scope>NUCLEOTIDE SEQUENCE</scope>
    <source>
        <strain evidence="3">London</strain>
    </source>
</reference>
<sequence length="415" mass="46363">MSTIMRSSIGKQTDNRNKDDDFTQPKSKFGYSHGGWAVEEWDDDQDEEEEEEEEVDEDEEDGEEEAEEEEELIEEDEQEEEENDEEDEEDAEDAEEEEEEDNGNGNISARPSTPEPLVLVPRRNYGLNIGSNVTSSGLRYHLNRSEIRMHKMLREQEQQNVTPTQPEQYDKSRENGLPCSVADLLDRSAQVRRDSVELKHRFFEVDRPSSSHEHKPGNTRASSSSQMGGLSDQQSHHQSEMPGSSKSFLEETPTSRKPIYRPSRYPLGRSEGGLDSSTRTGKLNRSSANTVNDKHETPSWSRSKPNRLSSHARSNINPITSTSGFDNLSTTTVKPKPLKKSSDRSYYHSPNYHSNPVTGRIISPALTSVNSGPLAASSASASTAASNALSSSSHNYDLSNSRLSRSKSSHLLGGW</sequence>
<protein>
    <submittedName>
        <fullName evidence="2">Uncharacterized protein</fullName>
    </submittedName>
</protein>
<organism evidence="2 3">
    <name type="scientific">Tetranychus urticae</name>
    <name type="common">Two-spotted spider mite</name>
    <dbReference type="NCBI Taxonomy" id="32264"/>
    <lineage>
        <taxon>Eukaryota</taxon>
        <taxon>Metazoa</taxon>
        <taxon>Ecdysozoa</taxon>
        <taxon>Arthropoda</taxon>
        <taxon>Chelicerata</taxon>
        <taxon>Arachnida</taxon>
        <taxon>Acari</taxon>
        <taxon>Acariformes</taxon>
        <taxon>Trombidiformes</taxon>
        <taxon>Prostigmata</taxon>
        <taxon>Eleutherengona</taxon>
        <taxon>Raphignathae</taxon>
        <taxon>Tetranychoidea</taxon>
        <taxon>Tetranychidae</taxon>
        <taxon>Tetranychus</taxon>
    </lineage>
</organism>
<proteinExistence type="predicted"/>
<feature type="compositionally biased region" description="Basic and acidic residues" evidence="1">
    <location>
        <begin position="13"/>
        <end position="23"/>
    </location>
</feature>
<dbReference type="Proteomes" id="UP000015104">
    <property type="component" value="Unassembled WGS sequence"/>
</dbReference>
<feature type="compositionally biased region" description="Acidic residues" evidence="1">
    <location>
        <begin position="39"/>
        <end position="102"/>
    </location>
</feature>
<feature type="compositionally biased region" description="Polar residues" evidence="1">
    <location>
        <begin position="219"/>
        <end position="233"/>
    </location>
</feature>
<dbReference type="EnsemblMetazoa" id="tetur32g02150.1">
    <property type="protein sequence ID" value="tetur32g02150.1"/>
    <property type="gene ID" value="tetur32g02150"/>
</dbReference>
<feature type="compositionally biased region" description="Polar residues" evidence="1">
    <location>
        <begin position="298"/>
        <end position="333"/>
    </location>
</feature>
<evidence type="ECO:0000313" key="2">
    <source>
        <dbReference type="EnsemblMetazoa" id="tetur32g02150.1"/>
    </source>
</evidence>
<feature type="compositionally biased region" description="Polar residues" evidence="1">
    <location>
        <begin position="275"/>
        <end position="291"/>
    </location>
</feature>
<accession>T1L263</accession>